<keyword evidence="1" id="KW-0472">Membrane</keyword>
<keyword evidence="1" id="KW-1133">Transmembrane helix</keyword>
<name>A0A1F5NVW8_9BACT</name>
<dbReference type="STRING" id="1817825.A2720_00210"/>
<protein>
    <submittedName>
        <fullName evidence="2">Uncharacterized protein</fullName>
    </submittedName>
</protein>
<gene>
    <name evidence="2" type="ORF">A2720_00210</name>
</gene>
<dbReference type="AlphaFoldDB" id="A0A1F5NVW8"/>
<evidence type="ECO:0000313" key="3">
    <source>
        <dbReference type="Proteomes" id="UP000178892"/>
    </source>
</evidence>
<reference evidence="2 3" key="1">
    <citation type="journal article" date="2016" name="Nat. Commun.">
        <title>Thousands of microbial genomes shed light on interconnected biogeochemical processes in an aquifer system.</title>
        <authorList>
            <person name="Anantharaman K."/>
            <person name="Brown C.T."/>
            <person name="Hug L.A."/>
            <person name="Sharon I."/>
            <person name="Castelle C.J."/>
            <person name="Probst A.J."/>
            <person name="Thomas B.C."/>
            <person name="Singh A."/>
            <person name="Wilkins M.J."/>
            <person name="Karaoz U."/>
            <person name="Brodie E.L."/>
            <person name="Williams K.H."/>
            <person name="Hubbard S.S."/>
            <person name="Banfield J.F."/>
        </authorList>
    </citation>
    <scope>NUCLEOTIDE SEQUENCE [LARGE SCALE GENOMIC DNA]</scope>
</reference>
<organism evidence="2 3">
    <name type="scientific">Candidatus Doudnabacteria bacterium RIFCSPHIGHO2_01_FULL_46_24</name>
    <dbReference type="NCBI Taxonomy" id="1817825"/>
    <lineage>
        <taxon>Bacteria</taxon>
        <taxon>Candidatus Doudnaibacteriota</taxon>
    </lineage>
</organism>
<comment type="caution">
    <text evidence="2">The sequence shown here is derived from an EMBL/GenBank/DDBJ whole genome shotgun (WGS) entry which is preliminary data.</text>
</comment>
<feature type="transmembrane region" description="Helical" evidence="1">
    <location>
        <begin position="9"/>
        <end position="26"/>
    </location>
</feature>
<feature type="transmembrane region" description="Helical" evidence="1">
    <location>
        <begin position="38"/>
        <end position="56"/>
    </location>
</feature>
<evidence type="ECO:0000256" key="1">
    <source>
        <dbReference type="SAM" id="Phobius"/>
    </source>
</evidence>
<dbReference type="EMBL" id="MFEL01000004">
    <property type="protein sequence ID" value="OGE81801.1"/>
    <property type="molecule type" value="Genomic_DNA"/>
</dbReference>
<sequence>MYWILVRDLLTVYVMIGTIFAFWVTVFDWRPKGFVDHLIGIAAFLIIAISWPIFVWRDR</sequence>
<keyword evidence="1" id="KW-0812">Transmembrane</keyword>
<accession>A0A1F5NVW8</accession>
<proteinExistence type="predicted"/>
<dbReference type="Proteomes" id="UP000178892">
    <property type="component" value="Unassembled WGS sequence"/>
</dbReference>
<evidence type="ECO:0000313" key="2">
    <source>
        <dbReference type="EMBL" id="OGE81801.1"/>
    </source>
</evidence>